<dbReference type="PANTHER" id="PTHR36971:SF1">
    <property type="entry name" value="METHYLTRANSFERASE DOMAIN-CONTAINING PROTEIN"/>
    <property type="match status" value="1"/>
</dbReference>
<organism evidence="4 5">
    <name type="scientific">Coccomyxa viridis</name>
    <dbReference type="NCBI Taxonomy" id="1274662"/>
    <lineage>
        <taxon>Eukaryota</taxon>
        <taxon>Viridiplantae</taxon>
        <taxon>Chlorophyta</taxon>
        <taxon>core chlorophytes</taxon>
        <taxon>Trebouxiophyceae</taxon>
        <taxon>Trebouxiophyceae incertae sedis</taxon>
        <taxon>Coccomyxaceae</taxon>
        <taxon>Coccomyxa</taxon>
    </lineage>
</organism>
<protein>
    <submittedName>
        <fullName evidence="4">G2190 protein</fullName>
    </submittedName>
</protein>
<evidence type="ECO:0000313" key="5">
    <source>
        <dbReference type="Proteomes" id="UP001497392"/>
    </source>
</evidence>
<proteinExistence type="predicted"/>
<keyword evidence="1" id="KW-0479">Metal-binding</keyword>
<feature type="domain" description="C3H1-type" evidence="3">
    <location>
        <begin position="9"/>
        <end position="32"/>
    </location>
</feature>
<evidence type="ECO:0000259" key="3">
    <source>
        <dbReference type="PROSITE" id="PS50103"/>
    </source>
</evidence>
<feature type="region of interest" description="Disordered" evidence="2">
    <location>
        <begin position="30"/>
        <end position="95"/>
    </location>
</feature>
<dbReference type="PANTHER" id="PTHR36971">
    <property type="entry name" value="UNNAMED PRODUCT"/>
    <property type="match status" value="1"/>
</dbReference>
<feature type="compositionally biased region" description="Polar residues" evidence="2">
    <location>
        <begin position="60"/>
        <end position="84"/>
    </location>
</feature>
<dbReference type="InterPro" id="IPR029063">
    <property type="entry name" value="SAM-dependent_MTases_sf"/>
</dbReference>
<dbReference type="InterPro" id="IPR000571">
    <property type="entry name" value="Znf_CCCH"/>
</dbReference>
<dbReference type="Proteomes" id="UP001497392">
    <property type="component" value="Unassembled WGS sequence"/>
</dbReference>
<reference evidence="4 5" key="1">
    <citation type="submission" date="2024-06" db="EMBL/GenBank/DDBJ databases">
        <authorList>
            <person name="Kraege A."/>
            <person name="Thomma B."/>
        </authorList>
    </citation>
    <scope>NUCLEOTIDE SEQUENCE [LARGE SCALE GENOMIC DNA]</scope>
</reference>
<dbReference type="SUPFAM" id="SSF53335">
    <property type="entry name" value="S-adenosyl-L-methionine-dependent methyltransferases"/>
    <property type="match status" value="1"/>
</dbReference>
<evidence type="ECO:0000313" key="4">
    <source>
        <dbReference type="EMBL" id="CAL5220214.1"/>
    </source>
</evidence>
<feature type="zinc finger region" description="C3H1-type" evidence="1">
    <location>
        <begin position="9"/>
        <end position="32"/>
    </location>
</feature>
<name>A0ABP1FM01_9CHLO</name>
<evidence type="ECO:0000256" key="1">
    <source>
        <dbReference type="PROSITE-ProRule" id="PRU00723"/>
    </source>
</evidence>
<dbReference type="PROSITE" id="PS50103">
    <property type="entry name" value="ZF_C3H1"/>
    <property type="match status" value="1"/>
</dbReference>
<evidence type="ECO:0000256" key="2">
    <source>
        <dbReference type="SAM" id="MobiDB-lite"/>
    </source>
</evidence>
<sequence length="452" mass="49330">MELEHAIPICKHWHLKGHCIYQDECRNRHPPDARGAGKRVTNQGSSSKEDRGAAWRAHNATMQGQQSLSDTQQPPLPQACNSQPNPQPCSLYAEQPAGSKQDAEGCLHGPRSFASAPARKKLSYARLGPAGMGPEQAAASSACGADLDSAGPRRFKIRNRFRASVFRRFLLDTFGREILARGSGVLDIGGGRGDLSFELVNLNNIRATIVDPRPGSLSKQAKWLKTGFFHRNAVYQAYVDRPLSEFATRDAETPQCVRLVLSAELCASLAAHDPADAADTELPLLLQHAFQEALSERWIHHGPDHEEVSSTRAEPGSQGSAQANCPSSTCTGVQSSQHSAMPAAHSANGHSLFQDASVLVGMHPDQATEHIVELAQQLRKPFAVVPCCVHARDFPQRRLPNQGPVRSHEDLIAYIVSKDPLSIEVAQLPFEGRNTVVFCRQWPYRHAAGDIL</sequence>
<keyword evidence="1" id="KW-0863">Zinc-finger</keyword>
<gene>
    <name evidence="4" type="primary">g2190</name>
    <name evidence="4" type="ORF">VP750_LOCUS1873</name>
</gene>
<keyword evidence="1" id="KW-0862">Zinc</keyword>
<accession>A0ABP1FM01</accession>
<dbReference type="EMBL" id="CAXHTA020000003">
    <property type="protein sequence ID" value="CAL5220214.1"/>
    <property type="molecule type" value="Genomic_DNA"/>
</dbReference>
<feature type="region of interest" description="Disordered" evidence="2">
    <location>
        <begin position="305"/>
        <end position="346"/>
    </location>
</feature>
<comment type="caution">
    <text evidence="4">The sequence shown here is derived from an EMBL/GenBank/DDBJ whole genome shotgun (WGS) entry which is preliminary data.</text>
</comment>
<keyword evidence="5" id="KW-1185">Reference proteome</keyword>
<feature type="compositionally biased region" description="Polar residues" evidence="2">
    <location>
        <begin position="317"/>
        <end position="339"/>
    </location>
</feature>